<dbReference type="OrthoDB" id="3014581at2759"/>
<dbReference type="Proteomes" id="UP000001745">
    <property type="component" value="Unassembled WGS sequence"/>
</dbReference>
<evidence type="ECO:0000256" key="4">
    <source>
        <dbReference type="ARBA" id="ARBA00023242"/>
    </source>
</evidence>
<dbReference type="GO" id="GO:0005634">
    <property type="term" value="C:nucleus"/>
    <property type="evidence" value="ECO:0007669"/>
    <property type="project" value="UniProtKB-SubCell"/>
</dbReference>
<keyword evidence="3" id="KW-0804">Transcription</keyword>
<dbReference type="eggNOG" id="ENOG502SKKR">
    <property type="taxonomic scope" value="Eukaryota"/>
</dbReference>
<dbReference type="PhylomeDB" id="B8M093"/>
<evidence type="ECO:0000256" key="2">
    <source>
        <dbReference type="ARBA" id="ARBA00023015"/>
    </source>
</evidence>
<comment type="subcellular location">
    <subcellularLocation>
        <location evidence="1">Nucleus</location>
    </subcellularLocation>
</comment>
<sequence length="529" mass="60844">MLEINLRLQRLETYLIPKMTDTLQSHERPTTVSARCSSSNDNEQRQSIKTWDKLEAIAATPGFYDSEIEAQLSESSASQDDALNALGDPSKQILTPHNIPNAETPCSKCGEETKKTAELIQKLPGIQLAWMLFDYYARMVNNFHHEIDISFSRSLLETTYTKLHHPEKNSKKDLDFLFCIFSSSCFYIIRNNPNSLPRELMEARSSYNSWKEIALDLVLIGDAMLSLSLILLQSVCIMFGLIWDSEGQSPVFILLRSVATTKAIQMKLHRVDSHSDTELGARSTIELDIKRRLWWHLASTDWIVGSLPGPYEGIYAINPQHISVEYPTDVDSENAKDLDSRIEESNSPTSMSFFIQRAKFAGICREVMDLTQNSRFMRNVPEYEHILQLSEKFESFNTQLPWFFQFDAGKGREADLLTDRYPYIARQRSALLYALYARLGRLHRPYFLRGLHNEEYSFSRKTAVSCAQKLLELHATSESEGLFPYVHSYSMDQHLFSVLLIQVIDVMAEQDEVRAQIRMEGNFQDMYKT</sequence>
<keyword evidence="7" id="KW-1185">Reference proteome</keyword>
<feature type="compositionally biased region" description="Polar residues" evidence="5">
    <location>
        <begin position="30"/>
        <end position="41"/>
    </location>
</feature>
<feature type="region of interest" description="Disordered" evidence="5">
    <location>
        <begin position="24"/>
        <end position="44"/>
    </location>
</feature>
<accession>B8M093</accession>
<evidence type="ECO:0000256" key="1">
    <source>
        <dbReference type="ARBA" id="ARBA00004123"/>
    </source>
</evidence>
<dbReference type="PANTHER" id="PTHR31001">
    <property type="entry name" value="UNCHARACTERIZED TRANSCRIPTIONAL REGULATORY PROTEIN"/>
    <property type="match status" value="1"/>
</dbReference>
<evidence type="ECO:0008006" key="8">
    <source>
        <dbReference type="Google" id="ProtNLM"/>
    </source>
</evidence>
<dbReference type="OMA" id="AWQQPAS"/>
<dbReference type="AlphaFoldDB" id="B8M093"/>
<dbReference type="GeneID" id="8101514"/>
<dbReference type="CDD" id="cd12148">
    <property type="entry name" value="fungal_TF_MHR"/>
    <property type="match status" value="1"/>
</dbReference>
<dbReference type="VEuPathDB" id="FungiDB:TSTA_084210"/>
<gene>
    <name evidence="6" type="ORF">TSTA_084210</name>
</gene>
<dbReference type="RefSeq" id="XP_002478153.1">
    <property type="nucleotide sequence ID" value="XM_002478108.1"/>
</dbReference>
<evidence type="ECO:0000256" key="3">
    <source>
        <dbReference type="ARBA" id="ARBA00023163"/>
    </source>
</evidence>
<dbReference type="PANTHER" id="PTHR31001:SF90">
    <property type="entry name" value="CENTROMERE DNA-BINDING PROTEIN COMPLEX CBF3 SUBUNIT B"/>
    <property type="match status" value="1"/>
</dbReference>
<proteinExistence type="predicted"/>
<dbReference type="STRING" id="441959.B8M093"/>
<keyword evidence="2" id="KW-0805">Transcription regulation</keyword>
<dbReference type="InParanoid" id="B8M093"/>
<protein>
    <recommendedName>
        <fullName evidence="8">Transcription factor domain-containing protein</fullName>
    </recommendedName>
</protein>
<evidence type="ECO:0000313" key="6">
    <source>
        <dbReference type="EMBL" id="EED21190.1"/>
    </source>
</evidence>
<name>B8M093_TALSN</name>
<reference evidence="7" key="1">
    <citation type="journal article" date="2015" name="Genome Announc.">
        <title>Genome sequence of the AIDS-associated pathogen Penicillium marneffei (ATCC18224) and its near taxonomic relative Talaromyces stipitatus (ATCC10500).</title>
        <authorList>
            <person name="Nierman W.C."/>
            <person name="Fedorova-Abrams N.D."/>
            <person name="Andrianopoulos A."/>
        </authorList>
    </citation>
    <scope>NUCLEOTIDE SEQUENCE [LARGE SCALE GENOMIC DNA]</scope>
    <source>
        <strain evidence="7">ATCC 10500 / CBS 375.48 / QM 6759 / NRRL 1006</strain>
    </source>
</reference>
<evidence type="ECO:0000256" key="5">
    <source>
        <dbReference type="SAM" id="MobiDB-lite"/>
    </source>
</evidence>
<keyword evidence="4" id="KW-0539">Nucleus</keyword>
<organism evidence="6 7">
    <name type="scientific">Talaromyces stipitatus (strain ATCC 10500 / CBS 375.48 / QM 6759 / NRRL 1006)</name>
    <name type="common">Penicillium stipitatum</name>
    <dbReference type="NCBI Taxonomy" id="441959"/>
    <lineage>
        <taxon>Eukaryota</taxon>
        <taxon>Fungi</taxon>
        <taxon>Dikarya</taxon>
        <taxon>Ascomycota</taxon>
        <taxon>Pezizomycotina</taxon>
        <taxon>Eurotiomycetes</taxon>
        <taxon>Eurotiomycetidae</taxon>
        <taxon>Eurotiales</taxon>
        <taxon>Trichocomaceae</taxon>
        <taxon>Talaromyces</taxon>
        <taxon>Talaromyces sect. Talaromyces</taxon>
    </lineage>
</organism>
<dbReference type="EMBL" id="EQ962653">
    <property type="protein sequence ID" value="EED21190.1"/>
    <property type="molecule type" value="Genomic_DNA"/>
</dbReference>
<dbReference type="HOGENOM" id="CLU_013260_3_0_1"/>
<evidence type="ECO:0000313" key="7">
    <source>
        <dbReference type="Proteomes" id="UP000001745"/>
    </source>
</evidence>
<dbReference type="InterPro" id="IPR050613">
    <property type="entry name" value="Sec_Metabolite_Reg"/>
</dbReference>